<comment type="caution">
    <text evidence="2">The sequence shown here is derived from an EMBL/GenBank/DDBJ whole genome shotgun (WGS) entry which is preliminary data.</text>
</comment>
<organism evidence="2 3">
    <name type="scientific">Persephonella atlantica</name>
    <dbReference type="NCBI Taxonomy" id="2699429"/>
    <lineage>
        <taxon>Bacteria</taxon>
        <taxon>Pseudomonadati</taxon>
        <taxon>Aquificota</taxon>
        <taxon>Aquificia</taxon>
        <taxon>Aquificales</taxon>
        <taxon>Hydrogenothermaceae</taxon>
        <taxon>Persephonella</taxon>
    </lineage>
</organism>
<reference evidence="2 3" key="1">
    <citation type="journal article" date="2021" name="Syst. Appl. Microbiol.">
        <title>Persephonella atlantica sp. nov.: How to adapt to physico-chemical gradients in high temperature hydrothermal habitats.</title>
        <authorList>
            <person name="Francois D.X."/>
            <person name="Godfroy A."/>
            <person name="Mathien C."/>
            <person name="Aube J."/>
            <person name="Cathalot C."/>
            <person name="Lesongeur F."/>
            <person name="L'Haridon S."/>
            <person name="Philippon X."/>
            <person name="Roussel E.G."/>
        </authorList>
    </citation>
    <scope>NUCLEOTIDE SEQUENCE [LARGE SCALE GENOMIC DNA]</scope>
    <source>
        <strain evidence="2 3">MO1340</strain>
    </source>
</reference>
<evidence type="ECO:0008006" key="4">
    <source>
        <dbReference type="Google" id="ProtNLM"/>
    </source>
</evidence>
<gene>
    <name evidence="2" type="ORF">GWK41_00755</name>
</gene>
<evidence type="ECO:0000313" key="3">
    <source>
        <dbReference type="Proteomes" id="UP000772812"/>
    </source>
</evidence>
<sequence length="154" mass="17891">MKRLAVLFFILFSTLSFGQTEDSTQNLTFEQIKDDSWMDGAFLIKRFNFLPALQENAGTLGLTEEQKKIINSFYNKYYDRMVELAKSVQEKEKQLQELVINGGDSKKIKELIVEIAKEKAELTVYNIKEVRTLQSALTKEQFEKLKNLANQRII</sequence>
<accession>A0ABS1GF81</accession>
<protein>
    <recommendedName>
        <fullName evidence="4">LTXXQ motif family protein</fullName>
    </recommendedName>
</protein>
<keyword evidence="3" id="KW-1185">Reference proteome</keyword>
<dbReference type="Proteomes" id="UP000772812">
    <property type="component" value="Unassembled WGS sequence"/>
</dbReference>
<feature type="signal peptide" evidence="1">
    <location>
        <begin position="1"/>
        <end position="18"/>
    </location>
</feature>
<evidence type="ECO:0000256" key="1">
    <source>
        <dbReference type="SAM" id="SignalP"/>
    </source>
</evidence>
<dbReference type="RefSeq" id="WP_200673008.1">
    <property type="nucleotide sequence ID" value="NZ_JAACYA010000001.1"/>
</dbReference>
<proteinExistence type="predicted"/>
<name>A0ABS1GF81_9AQUI</name>
<dbReference type="Gene3D" id="1.20.120.1490">
    <property type="match status" value="1"/>
</dbReference>
<dbReference type="EMBL" id="JAACYA010000001">
    <property type="protein sequence ID" value="MBK3331591.1"/>
    <property type="molecule type" value="Genomic_DNA"/>
</dbReference>
<feature type="chain" id="PRO_5046777072" description="LTXXQ motif family protein" evidence="1">
    <location>
        <begin position="19"/>
        <end position="154"/>
    </location>
</feature>
<keyword evidence="1" id="KW-0732">Signal</keyword>
<evidence type="ECO:0000313" key="2">
    <source>
        <dbReference type="EMBL" id="MBK3331591.1"/>
    </source>
</evidence>